<comment type="caution">
    <text evidence="2">The sequence shown here is derived from an EMBL/GenBank/DDBJ whole genome shotgun (WGS) entry which is preliminary data.</text>
</comment>
<sequence>MPSHAQVPAPSNKFIPSAQDAGPRSGLSTERTALELAPGPFTLDLTARGTKTLILPSGRTLTLATNQAPLIPVRAVHRSRYGDDDQYGASPPAVATRTIQLAEEELAGPCQCRGEAPREDPNAEYVPLLRDCCGGHGGTRARLTSVFDGKPRAKLTRSRACAITGAAPATAAAPPGLGIEHHPATPRTRTHRPTSAPRYVYVPSPADDALLDSDVDDDTMPEMREALRINASFWAAGYCYERVEEGV</sequence>
<evidence type="ECO:0000313" key="2">
    <source>
        <dbReference type="EMBL" id="KAJ7218512.1"/>
    </source>
</evidence>
<gene>
    <name evidence="2" type="ORF">GGX14DRAFT_595114</name>
</gene>
<reference evidence="2" key="1">
    <citation type="submission" date="2023-03" db="EMBL/GenBank/DDBJ databases">
        <title>Massive genome expansion in bonnet fungi (Mycena s.s.) driven by repeated elements and novel gene families across ecological guilds.</title>
        <authorList>
            <consortium name="Lawrence Berkeley National Laboratory"/>
            <person name="Harder C.B."/>
            <person name="Miyauchi S."/>
            <person name="Viragh M."/>
            <person name="Kuo A."/>
            <person name="Thoen E."/>
            <person name="Andreopoulos B."/>
            <person name="Lu D."/>
            <person name="Skrede I."/>
            <person name="Drula E."/>
            <person name="Henrissat B."/>
            <person name="Morin E."/>
            <person name="Kohler A."/>
            <person name="Barry K."/>
            <person name="LaButti K."/>
            <person name="Morin E."/>
            <person name="Salamov A."/>
            <person name="Lipzen A."/>
            <person name="Mereny Z."/>
            <person name="Hegedus B."/>
            <person name="Baldrian P."/>
            <person name="Stursova M."/>
            <person name="Weitz H."/>
            <person name="Taylor A."/>
            <person name="Grigoriev I.V."/>
            <person name="Nagy L.G."/>
            <person name="Martin F."/>
            <person name="Kauserud H."/>
        </authorList>
    </citation>
    <scope>NUCLEOTIDE SEQUENCE</scope>
    <source>
        <strain evidence="2">9144</strain>
    </source>
</reference>
<dbReference type="EMBL" id="JARJCW010000012">
    <property type="protein sequence ID" value="KAJ7218512.1"/>
    <property type="molecule type" value="Genomic_DNA"/>
</dbReference>
<dbReference type="Proteomes" id="UP001219525">
    <property type="component" value="Unassembled WGS sequence"/>
</dbReference>
<keyword evidence="3" id="KW-1185">Reference proteome</keyword>
<accession>A0AAD6VPT1</accession>
<protein>
    <submittedName>
        <fullName evidence="2">Uncharacterized protein</fullName>
    </submittedName>
</protein>
<organism evidence="2 3">
    <name type="scientific">Mycena pura</name>
    <dbReference type="NCBI Taxonomy" id="153505"/>
    <lineage>
        <taxon>Eukaryota</taxon>
        <taxon>Fungi</taxon>
        <taxon>Dikarya</taxon>
        <taxon>Basidiomycota</taxon>
        <taxon>Agaricomycotina</taxon>
        <taxon>Agaricomycetes</taxon>
        <taxon>Agaricomycetidae</taxon>
        <taxon>Agaricales</taxon>
        <taxon>Marasmiineae</taxon>
        <taxon>Mycenaceae</taxon>
        <taxon>Mycena</taxon>
    </lineage>
</organism>
<feature type="region of interest" description="Disordered" evidence="1">
    <location>
        <begin position="1"/>
        <end position="27"/>
    </location>
</feature>
<feature type="region of interest" description="Disordered" evidence="1">
    <location>
        <begin position="172"/>
        <end position="198"/>
    </location>
</feature>
<proteinExistence type="predicted"/>
<evidence type="ECO:0000256" key="1">
    <source>
        <dbReference type="SAM" id="MobiDB-lite"/>
    </source>
</evidence>
<evidence type="ECO:0000313" key="3">
    <source>
        <dbReference type="Proteomes" id="UP001219525"/>
    </source>
</evidence>
<name>A0AAD6VPT1_9AGAR</name>
<dbReference type="AlphaFoldDB" id="A0AAD6VPT1"/>